<protein>
    <submittedName>
        <fullName evidence="1">Uncharacterized protein</fullName>
    </submittedName>
</protein>
<gene>
    <name evidence="1" type="ORF">LCGC14_0955670</name>
</gene>
<comment type="caution">
    <text evidence="1">The sequence shown here is derived from an EMBL/GenBank/DDBJ whole genome shotgun (WGS) entry which is preliminary data.</text>
</comment>
<accession>A0A0F9RMF2</accession>
<reference evidence="1" key="1">
    <citation type="journal article" date="2015" name="Nature">
        <title>Complex archaea that bridge the gap between prokaryotes and eukaryotes.</title>
        <authorList>
            <person name="Spang A."/>
            <person name="Saw J.H."/>
            <person name="Jorgensen S.L."/>
            <person name="Zaremba-Niedzwiedzka K."/>
            <person name="Martijn J."/>
            <person name="Lind A.E."/>
            <person name="van Eijk R."/>
            <person name="Schleper C."/>
            <person name="Guy L."/>
            <person name="Ettema T.J."/>
        </authorList>
    </citation>
    <scope>NUCLEOTIDE SEQUENCE</scope>
</reference>
<dbReference type="EMBL" id="LAZR01003425">
    <property type="protein sequence ID" value="KKN18458.1"/>
    <property type="molecule type" value="Genomic_DNA"/>
</dbReference>
<evidence type="ECO:0000313" key="1">
    <source>
        <dbReference type="EMBL" id="KKN18458.1"/>
    </source>
</evidence>
<sequence>MSYKIIGRVDMENLRTLNKLLKEKGTTNKEVTRFKGKYYLLHICKNNNPVPLVVSKDAQDIRNFIDLFIVQREQGISS</sequence>
<proteinExistence type="predicted"/>
<name>A0A0F9RMF2_9ZZZZ</name>
<dbReference type="AlphaFoldDB" id="A0A0F9RMF2"/>
<organism evidence="1">
    <name type="scientific">marine sediment metagenome</name>
    <dbReference type="NCBI Taxonomy" id="412755"/>
    <lineage>
        <taxon>unclassified sequences</taxon>
        <taxon>metagenomes</taxon>
        <taxon>ecological metagenomes</taxon>
    </lineage>
</organism>